<keyword evidence="4" id="KW-1185">Reference proteome</keyword>
<dbReference type="AlphaFoldDB" id="A0A9P7GDS0"/>
<keyword evidence="2" id="KW-0472">Membrane</keyword>
<name>A0A9P7GDS0_9AGAR</name>
<feature type="transmembrane region" description="Helical" evidence="2">
    <location>
        <begin position="181"/>
        <end position="214"/>
    </location>
</feature>
<gene>
    <name evidence="3" type="ORF">DXG03_008442</name>
</gene>
<comment type="caution">
    <text evidence="3">The sequence shown here is derived from an EMBL/GenBank/DDBJ whole genome shotgun (WGS) entry which is preliminary data.</text>
</comment>
<keyword evidence="2" id="KW-0812">Transmembrane</keyword>
<dbReference type="Proteomes" id="UP000775547">
    <property type="component" value="Unassembled WGS sequence"/>
</dbReference>
<reference evidence="3" key="1">
    <citation type="submission" date="2020-07" db="EMBL/GenBank/DDBJ databases">
        <authorList>
            <person name="Nieuwenhuis M."/>
            <person name="Van De Peppel L.J.J."/>
        </authorList>
    </citation>
    <scope>NUCLEOTIDE SEQUENCE</scope>
    <source>
        <strain evidence="3">AP01</strain>
        <tissue evidence="3">Mycelium</tissue>
    </source>
</reference>
<feature type="region of interest" description="Disordered" evidence="1">
    <location>
        <begin position="113"/>
        <end position="163"/>
    </location>
</feature>
<proteinExistence type="predicted"/>
<sequence length="341" mass="36548">MYSLNTGIFNANFNANCLELRPSMSRYGLTLLCTFLVVHAHSQPLDTLHDRRSAPDLPARDLADFLEEDLIFKSPSGNGGYTYEAYSSSWRDGATFTFGGILGDNFMTRTDVPTSTGTSDISTATTSASSTTKGEHTHKATPAASIVNPTTTSSAPTPSATDNHAAEATGMFKSEAAQWKVIGLVVICITFVAAAILTVVFFDAWWGFVCALVCRRRHNRGKKDMVPDWEKQRWEYKIPEDDAALVPAKRYASPTASLENIKRQALGMGGESGGGAGLAGMGAGMGRSGSGLGIGLQNPFVSQREMMASPQPVYMLDSDPHPLAPLSRRPSANPRSPLGYA</sequence>
<feature type="region of interest" description="Disordered" evidence="1">
    <location>
        <begin position="312"/>
        <end position="341"/>
    </location>
</feature>
<evidence type="ECO:0000256" key="2">
    <source>
        <dbReference type="SAM" id="Phobius"/>
    </source>
</evidence>
<evidence type="ECO:0000313" key="3">
    <source>
        <dbReference type="EMBL" id="KAG5647719.1"/>
    </source>
</evidence>
<dbReference type="OrthoDB" id="3266475at2759"/>
<reference evidence="3" key="2">
    <citation type="submission" date="2021-10" db="EMBL/GenBank/DDBJ databases">
        <title>Phylogenomics reveals ancestral predisposition of the termite-cultivated fungus Termitomyces towards a domesticated lifestyle.</title>
        <authorList>
            <person name="Auxier B."/>
            <person name="Grum-Grzhimaylo A."/>
            <person name="Cardenas M.E."/>
            <person name="Lodge J.D."/>
            <person name="Laessoe T."/>
            <person name="Pedersen O."/>
            <person name="Smith M.E."/>
            <person name="Kuyper T.W."/>
            <person name="Franco-Molano E.A."/>
            <person name="Baroni T.J."/>
            <person name="Aanen D.K."/>
        </authorList>
    </citation>
    <scope>NUCLEOTIDE SEQUENCE</scope>
    <source>
        <strain evidence="3">AP01</strain>
        <tissue evidence="3">Mycelium</tissue>
    </source>
</reference>
<feature type="compositionally biased region" description="Low complexity" evidence="1">
    <location>
        <begin position="114"/>
        <end position="132"/>
    </location>
</feature>
<protein>
    <submittedName>
        <fullName evidence="3">Uncharacterized protein</fullName>
    </submittedName>
</protein>
<feature type="compositionally biased region" description="Low complexity" evidence="1">
    <location>
        <begin position="149"/>
        <end position="161"/>
    </location>
</feature>
<evidence type="ECO:0000256" key="1">
    <source>
        <dbReference type="SAM" id="MobiDB-lite"/>
    </source>
</evidence>
<organism evidence="3 4">
    <name type="scientific">Asterophora parasitica</name>
    <dbReference type="NCBI Taxonomy" id="117018"/>
    <lineage>
        <taxon>Eukaryota</taxon>
        <taxon>Fungi</taxon>
        <taxon>Dikarya</taxon>
        <taxon>Basidiomycota</taxon>
        <taxon>Agaricomycotina</taxon>
        <taxon>Agaricomycetes</taxon>
        <taxon>Agaricomycetidae</taxon>
        <taxon>Agaricales</taxon>
        <taxon>Tricholomatineae</taxon>
        <taxon>Lyophyllaceae</taxon>
        <taxon>Asterophora</taxon>
    </lineage>
</organism>
<keyword evidence="2" id="KW-1133">Transmembrane helix</keyword>
<evidence type="ECO:0000313" key="4">
    <source>
        <dbReference type="Proteomes" id="UP000775547"/>
    </source>
</evidence>
<dbReference type="EMBL" id="JABCKV010000007">
    <property type="protein sequence ID" value="KAG5647719.1"/>
    <property type="molecule type" value="Genomic_DNA"/>
</dbReference>
<accession>A0A9P7GDS0</accession>